<sequence>MKHKVIRAGLHSLAVIIPASFTHALGIKKGDTADVTALRERGEVRIKFKGSLQLMLPADK</sequence>
<evidence type="ECO:0000313" key="1">
    <source>
        <dbReference type="EMBL" id="KKS46705.1"/>
    </source>
</evidence>
<dbReference type="InterPro" id="IPR037914">
    <property type="entry name" value="SpoVT-AbrB_sf"/>
</dbReference>
<comment type="caution">
    <text evidence="1">The sequence shown here is derived from an EMBL/GenBank/DDBJ whole genome shotgun (WGS) entry which is preliminary data.</text>
</comment>
<name>A0A0G0ZDB5_9BACT</name>
<accession>A0A0G0ZDB5</accession>
<proteinExistence type="predicted"/>
<dbReference type="EMBL" id="LCDD01000014">
    <property type="protein sequence ID" value="KKS46705.1"/>
    <property type="molecule type" value="Genomic_DNA"/>
</dbReference>
<organism evidence="1 2">
    <name type="scientific">Candidatus Gottesmanbacteria bacterium GW2011_GWA2_42_18</name>
    <dbReference type="NCBI Taxonomy" id="1618442"/>
    <lineage>
        <taxon>Bacteria</taxon>
        <taxon>Candidatus Gottesmaniibacteriota</taxon>
    </lineage>
</organism>
<evidence type="ECO:0000313" key="2">
    <source>
        <dbReference type="Proteomes" id="UP000034320"/>
    </source>
</evidence>
<reference evidence="1 2" key="1">
    <citation type="journal article" date="2015" name="Nature">
        <title>rRNA introns, odd ribosomes, and small enigmatic genomes across a large radiation of phyla.</title>
        <authorList>
            <person name="Brown C.T."/>
            <person name="Hug L.A."/>
            <person name="Thomas B.C."/>
            <person name="Sharon I."/>
            <person name="Castelle C.J."/>
            <person name="Singh A."/>
            <person name="Wilkins M.J."/>
            <person name="Williams K.H."/>
            <person name="Banfield J.F."/>
        </authorList>
    </citation>
    <scope>NUCLEOTIDE SEQUENCE [LARGE SCALE GENOMIC DNA]</scope>
</reference>
<evidence type="ECO:0008006" key="3">
    <source>
        <dbReference type="Google" id="ProtNLM"/>
    </source>
</evidence>
<dbReference type="AlphaFoldDB" id="A0A0G0ZDB5"/>
<gene>
    <name evidence="1" type="ORF">UV09_C0014G0025</name>
</gene>
<dbReference type="SUPFAM" id="SSF89447">
    <property type="entry name" value="AbrB/MazE/MraZ-like"/>
    <property type="match status" value="1"/>
</dbReference>
<dbReference type="Proteomes" id="UP000034320">
    <property type="component" value="Unassembled WGS sequence"/>
</dbReference>
<protein>
    <recommendedName>
        <fullName evidence="3">SpoVT-AbrB domain-containing protein</fullName>
    </recommendedName>
</protein>